<gene>
    <name evidence="2" type="ORF">DACRYDRAFT_80768</name>
</gene>
<evidence type="ECO:0000313" key="2">
    <source>
        <dbReference type="EMBL" id="EJU00560.1"/>
    </source>
</evidence>
<evidence type="ECO:0000259" key="1">
    <source>
        <dbReference type="PROSITE" id="PS51186"/>
    </source>
</evidence>
<name>M5FXP8_DACPD</name>
<evidence type="ECO:0000313" key="3">
    <source>
        <dbReference type="Proteomes" id="UP000030653"/>
    </source>
</evidence>
<organism evidence="2 3">
    <name type="scientific">Dacryopinax primogenitus (strain DJM 731)</name>
    <name type="common">Brown rot fungus</name>
    <dbReference type="NCBI Taxonomy" id="1858805"/>
    <lineage>
        <taxon>Eukaryota</taxon>
        <taxon>Fungi</taxon>
        <taxon>Dikarya</taxon>
        <taxon>Basidiomycota</taxon>
        <taxon>Agaricomycotina</taxon>
        <taxon>Dacrymycetes</taxon>
        <taxon>Dacrymycetales</taxon>
        <taxon>Dacrymycetaceae</taxon>
        <taxon>Dacryopinax</taxon>
    </lineage>
</organism>
<dbReference type="OrthoDB" id="410198at2759"/>
<dbReference type="SUPFAM" id="SSF55729">
    <property type="entry name" value="Acyl-CoA N-acyltransferases (Nat)"/>
    <property type="match status" value="1"/>
</dbReference>
<dbReference type="RefSeq" id="XP_040627457.1">
    <property type="nucleotide sequence ID" value="XM_040776469.1"/>
</dbReference>
<dbReference type="PROSITE" id="PS51186">
    <property type="entry name" value="GNAT"/>
    <property type="match status" value="1"/>
</dbReference>
<dbReference type="InterPro" id="IPR000182">
    <property type="entry name" value="GNAT_dom"/>
</dbReference>
<dbReference type="GeneID" id="63691531"/>
<dbReference type="EMBL" id="JH795866">
    <property type="protein sequence ID" value="EJU00560.1"/>
    <property type="molecule type" value="Genomic_DNA"/>
</dbReference>
<protein>
    <recommendedName>
        <fullName evidence="1">N-acetyltransferase domain-containing protein</fullName>
    </recommendedName>
</protein>
<dbReference type="OMA" id="WCDARIS"/>
<dbReference type="AlphaFoldDB" id="M5FXP8"/>
<reference evidence="2 3" key="1">
    <citation type="journal article" date="2012" name="Science">
        <title>The Paleozoic origin of enzymatic lignin decomposition reconstructed from 31 fungal genomes.</title>
        <authorList>
            <person name="Floudas D."/>
            <person name="Binder M."/>
            <person name="Riley R."/>
            <person name="Barry K."/>
            <person name="Blanchette R.A."/>
            <person name="Henrissat B."/>
            <person name="Martinez A.T."/>
            <person name="Otillar R."/>
            <person name="Spatafora J.W."/>
            <person name="Yadav J.S."/>
            <person name="Aerts A."/>
            <person name="Benoit I."/>
            <person name="Boyd A."/>
            <person name="Carlson A."/>
            <person name="Copeland A."/>
            <person name="Coutinho P.M."/>
            <person name="de Vries R.P."/>
            <person name="Ferreira P."/>
            <person name="Findley K."/>
            <person name="Foster B."/>
            <person name="Gaskell J."/>
            <person name="Glotzer D."/>
            <person name="Gorecki P."/>
            <person name="Heitman J."/>
            <person name="Hesse C."/>
            <person name="Hori C."/>
            <person name="Igarashi K."/>
            <person name="Jurgens J.A."/>
            <person name="Kallen N."/>
            <person name="Kersten P."/>
            <person name="Kohler A."/>
            <person name="Kuees U."/>
            <person name="Kumar T.K.A."/>
            <person name="Kuo A."/>
            <person name="LaButti K."/>
            <person name="Larrondo L.F."/>
            <person name="Lindquist E."/>
            <person name="Ling A."/>
            <person name="Lombard V."/>
            <person name="Lucas S."/>
            <person name="Lundell T."/>
            <person name="Martin R."/>
            <person name="McLaughlin D.J."/>
            <person name="Morgenstern I."/>
            <person name="Morin E."/>
            <person name="Murat C."/>
            <person name="Nagy L.G."/>
            <person name="Nolan M."/>
            <person name="Ohm R.A."/>
            <person name="Patyshakuliyeva A."/>
            <person name="Rokas A."/>
            <person name="Ruiz-Duenas F.J."/>
            <person name="Sabat G."/>
            <person name="Salamov A."/>
            <person name="Samejima M."/>
            <person name="Schmutz J."/>
            <person name="Slot J.C."/>
            <person name="St John F."/>
            <person name="Stenlid J."/>
            <person name="Sun H."/>
            <person name="Sun S."/>
            <person name="Syed K."/>
            <person name="Tsang A."/>
            <person name="Wiebenga A."/>
            <person name="Young D."/>
            <person name="Pisabarro A."/>
            <person name="Eastwood D.C."/>
            <person name="Martin F."/>
            <person name="Cullen D."/>
            <person name="Grigoriev I.V."/>
            <person name="Hibbett D.S."/>
        </authorList>
    </citation>
    <scope>NUCLEOTIDE SEQUENCE [LARGE SCALE GENOMIC DNA]</scope>
    <source>
        <strain evidence="2 3">DJM-731 SS1</strain>
    </source>
</reference>
<accession>M5FXP8</accession>
<dbReference type="GO" id="GO:0016747">
    <property type="term" value="F:acyltransferase activity, transferring groups other than amino-acyl groups"/>
    <property type="evidence" value="ECO:0007669"/>
    <property type="project" value="InterPro"/>
</dbReference>
<dbReference type="CDD" id="cd04301">
    <property type="entry name" value="NAT_SF"/>
    <property type="match status" value="1"/>
</dbReference>
<dbReference type="Proteomes" id="UP000030653">
    <property type="component" value="Unassembled WGS sequence"/>
</dbReference>
<sequence length="196" mass="21774">MSSLQVLIRPISPSSTHALRHKVLWPHKPLSYVILEEDDHGWHFGAFLSSATEGEVPISVISCFLEPLPEEGVLSSDLDQSKLPRTGRFRKFATDPMYQGKGVGSALLKHVLDFLTRPELLGANVEDDPETGVTPSSEEGGKGCVRVWCDARWDARGFYERFGMRAIRPAGKEDGPTFWKGDVAYVRMVLDCPEST</sequence>
<proteinExistence type="predicted"/>
<dbReference type="InterPro" id="IPR016181">
    <property type="entry name" value="Acyl_CoA_acyltransferase"/>
</dbReference>
<dbReference type="HOGENOM" id="CLU_056607_4_0_1"/>
<dbReference type="Pfam" id="PF00583">
    <property type="entry name" value="Acetyltransf_1"/>
    <property type="match status" value="1"/>
</dbReference>
<dbReference type="Gene3D" id="3.40.630.30">
    <property type="match status" value="1"/>
</dbReference>
<keyword evidence="3" id="KW-1185">Reference proteome</keyword>
<feature type="domain" description="N-acetyltransferase" evidence="1">
    <location>
        <begin position="6"/>
        <end position="193"/>
    </location>
</feature>